<dbReference type="AlphaFoldDB" id="A0AAE3KCW7"/>
<evidence type="ECO:0000313" key="5">
    <source>
        <dbReference type="Proteomes" id="UP001206128"/>
    </source>
</evidence>
<dbReference type="InterPro" id="IPR008978">
    <property type="entry name" value="HSP20-like_chaperone"/>
</dbReference>
<feature type="domain" description="SHSP" evidence="3">
    <location>
        <begin position="39"/>
        <end position="155"/>
    </location>
</feature>
<reference evidence="4" key="1">
    <citation type="submission" date="2022-06" db="EMBL/GenBank/DDBJ databases">
        <title>Genomic Encyclopedia of Archaeal and Bacterial Type Strains, Phase II (KMG-II): from individual species to whole genera.</title>
        <authorList>
            <person name="Goeker M."/>
        </authorList>
    </citation>
    <scope>NUCLEOTIDE SEQUENCE</scope>
    <source>
        <strain evidence="4">DSM 43935</strain>
    </source>
</reference>
<dbReference type="Proteomes" id="UP001206128">
    <property type="component" value="Unassembled WGS sequence"/>
</dbReference>
<comment type="similarity">
    <text evidence="1 2">Belongs to the small heat shock protein (HSP20) family.</text>
</comment>
<dbReference type="PROSITE" id="PS01031">
    <property type="entry name" value="SHSP"/>
    <property type="match status" value="1"/>
</dbReference>
<dbReference type="EMBL" id="JAMTCK010000001">
    <property type="protein sequence ID" value="MCP2163356.1"/>
    <property type="molecule type" value="Genomic_DNA"/>
</dbReference>
<dbReference type="RefSeq" id="WP_253765918.1">
    <property type="nucleotide sequence ID" value="NZ_JAMTCK010000001.1"/>
</dbReference>
<evidence type="ECO:0000259" key="3">
    <source>
        <dbReference type="PROSITE" id="PS01031"/>
    </source>
</evidence>
<evidence type="ECO:0000256" key="1">
    <source>
        <dbReference type="PROSITE-ProRule" id="PRU00285"/>
    </source>
</evidence>
<organism evidence="4 5">
    <name type="scientific">Goodfellowiella coeruleoviolacea</name>
    <dbReference type="NCBI Taxonomy" id="334858"/>
    <lineage>
        <taxon>Bacteria</taxon>
        <taxon>Bacillati</taxon>
        <taxon>Actinomycetota</taxon>
        <taxon>Actinomycetes</taxon>
        <taxon>Pseudonocardiales</taxon>
        <taxon>Pseudonocardiaceae</taxon>
        <taxon>Goodfellowiella</taxon>
    </lineage>
</organism>
<dbReference type="InterPro" id="IPR031107">
    <property type="entry name" value="Small_HSP"/>
</dbReference>
<evidence type="ECO:0000256" key="2">
    <source>
        <dbReference type="RuleBase" id="RU003616"/>
    </source>
</evidence>
<keyword evidence="5" id="KW-1185">Reference proteome</keyword>
<gene>
    <name evidence="4" type="ORF">LX83_000196</name>
</gene>
<comment type="caution">
    <text evidence="4">The sequence shown here is derived from an EMBL/GenBank/DDBJ whole genome shotgun (WGS) entry which is preliminary data.</text>
</comment>
<name>A0AAE3KCW7_9PSEU</name>
<accession>A0AAE3KCW7</accession>
<evidence type="ECO:0000313" key="4">
    <source>
        <dbReference type="EMBL" id="MCP2163356.1"/>
    </source>
</evidence>
<dbReference type="Gene3D" id="2.60.40.790">
    <property type="match status" value="1"/>
</dbReference>
<dbReference type="InterPro" id="IPR002068">
    <property type="entry name" value="A-crystallin/Hsp20_dom"/>
</dbReference>
<dbReference type="PANTHER" id="PTHR11527">
    <property type="entry name" value="HEAT-SHOCK PROTEIN 20 FAMILY MEMBER"/>
    <property type="match status" value="1"/>
</dbReference>
<proteinExistence type="inferred from homology"/>
<dbReference type="Pfam" id="PF00011">
    <property type="entry name" value="HSP20"/>
    <property type="match status" value="1"/>
</dbReference>
<dbReference type="SUPFAM" id="SSF49764">
    <property type="entry name" value="HSP20-like chaperones"/>
    <property type="match status" value="1"/>
</dbReference>
<protein>
    <submittedName>
        <fullName evidence="4">HSP20 family protein</fullName>
    </submittedName>
</protein>
<sequence>MTEMARRGQGRVEPLDIFETFDRMLDEWTRNLPFRQARPAAESLLPEMIRVDEYRENGNIVVRAELPGVDPERDVEVSVAEGMLQIEADRRIEEDVEEKNYVRHELRHGHLSRRVPLPEGVSGNDITASYQDGILEIRIPAPQREPQKKIPVRKG</sequence>
<dbReference type="CDD" id="cd06464">
    <property type="entry name" value="ACD_sHsps-like"/>
    <property type="match status" value="1"/>
</dbReference>